<dbReference type="AlphaFoldDB" id="A0A175WC45"/>
<evidence type="ECO:0000313" key="3">
    <source>
        <dbReference type="Proteomes" id="UP000078237"/>
    </source>
</evidence>
<proteinExistence type="predicted"/>
<keyword evidence="3" id="KW-1185">Reference proteome</keyword>
<feature type="domain" description="PD-(D/E)XK nuclease-like" evidence="1">
    <location>
        <begin position="2"/>
        <end position="237"/>
    </location>
</feature>
<accession>A0A175WC45</accession>
<dbReference type="VEuPathDB" id="FungiDB:MMYC01_202797"/>
<dbReference type="OrthoDB" id="4161186at2759"/>
<comment type="caution">
    <text evidence="2">The sequence shown here is derived from an EMBL/GenBank/DDBJ whole genome shotgun (WGS) entry which is preliminary data.</text>
</comment>
<name>A0A175WC45_9PEZI</name>
<dbReference type="EMBL" id="LCTW02000043">
    <property type="protein sequence ID" value="KXX81082.1"/>
    <property type="molecule type" value="Genomic_DNA"/>
</dbReference>
<reference evidence="2 3" key="1">
    <citation type="journal article" date="2016" name="Genome Announc.">
        <title>Genome Sequence of Madurella mycetomatis mm55, Isolated from a Human Mycetoma Case in Sudan.</title>
        <authorList>
            <person name="Smit S."/>
            <person name="Derks M.F."/>
            <person name="Bervoets S."/>
            <person name="Fahal A."/>
            <person name="van Leeuwen W."/>
            <person name="van Belkum A."/>
            <person name="van de Sande W.W."/>
        </authorList>
    </citation>
    <scope>NUCLEOTIDE SEQUENCE [LARGE SCALE GENOMIC DNA]</scope>
    <source>
        <strain evidence="3">mm55</strain>
    </source>
</reference>
<dbReference type="Proteomes" id="UP000078237">
    <property type="component" value="Unassembled WGS sequence"/>
</dbReference>
<gene>
    <name evidence="2" type="ORF">MMYC01_202797</name>
</gene>
<protein>
    <recommendedName>
        <fullName evidence="1">PD-(D/E)XK nuclease-like domain-containing protein</fullName>
    </recommendedName>
</protein>
<dbReference type="STRING" id="100816.A0A175WC45"/>
<dbReference type="Pfam" id="PF20516">
    <property type="entry name" value="PDDEXK_12"/>
    <property type="match status" value="1"/>
</dbReference>
<organism evidence="2 3">
    <name type="scientific">Madurella mycetomatis</name>
    <dbReference type="NCBI Taxonomy" id="100816"/>
    <lineage>
        <taxon>Eukaryota</taxon>
        <taxon>Fungi</taxon>
        <taxon>Dikarya</taxon>
        <taxon>Ascomycota</taxon>
        <taxon>Pezizomycotina</taxon>
        <taxon>Sordariomycetes</taxon>
        <taxon>Sordariomycetidae</taxon>
        <taxon>Sordariales</taxon>
        <taxon>Sordariales incertae sedis</taxon>
        <taxon>Madurella</taxon>
    </lineage>
</organism>
<evidence type="ECO:0000313" key="2">
    <source>
        <dbReference type="EMBL" id="KXX81082.1"/>
    </source>
</evidence>
<evidence type="ECO:0000259" key="1">
    <source>
        <dbReference type="Pfam" id="PF20516"/>
    </source>
</evidence>
<dbReference type="InterPro" id="IPR046797">
    <property type="entry name" value="PDDEXK_12"/>
</dbReference>
<sequence length="255" mass="28940">MEHDSEAQWNCAVHYPLLALALGPHSANLRALNCTSATINSEYQISQRPQSTLIKSDAKKVDFCIVFRQPSKYRHPSIVEINSAESINHSNHPPLLSNPIVISIETKAAAPSQEEAELQMGVWMAAHFARLRALVVRQREQRPGPVQRREDVFDVETKWRQAAEELGFLPGLLVLQHQWFFIAATWAPPPAGSANYYGHGVTLWRMIGIGSTSKPEGICHIIYVVRYLAHWAETTYWPWFKRWALDDNSNRAGYV</sequence>